<evidence type="ECO:0000256" key="2">
    <source>
        <dbReference type="SAM" id="Phobius"/>
    </source>
</evidence>
<keyword evidence="2" id="KW-1133">Transmembrane helix</keyword>
<evidence type="ECO:0000313" key="4">
    <source>
        <dbReference type="Proteomes" id="UP000013487"/>
    </source>
</evidence>
<keyword evidence="3" id="KW-0648">Protein biosynthesis</keyword>
<name>A0AAN4KL42_BACTU</name>
<evidence type="ECO:0000313" key="3">
    <source>
        <dbReference type="EMBL" id="ERH96438.1"/>
    </source>
</evidence>
<dbReference type="GO" id="GO:0003743">
    <property type="term" value="F:translation initiation factor activity"/>
    <property type="evidence" value="ECO:0007669"/>
    <property type="project" value="UniProtKB-KW"/>
</dbReference>
<dbReference type="AlphaFoldDB" id="A0AAN4KL42"/>
<feature type="compositionally biased region" description="Basic and acidic residues" evidence="1">
    <location>
        <begin position="59"/>
        <end position="122"/>
    </location>
</feature>
<reference evidence="3 4" key="1">
    <citation type="journal article" date="2013" name="Genome Announc.">
        <title>Draft Genome Sequence of Bacillus thuringiensis var. thuringiensis Strain T01-328, a Brazilian Isolate That Produces a Soluble Pesticide Protein, Cry1Ia.</title>
        <authorList>
            <person name="Varani A.M."/>
            <person name="Lemos M.V."/>
            <person name="Fernandes C.C."/>
            <person name="Lemos E.G."/>
            <person name="Alves E.C."/>
            <person name="Desiderio J.A."/>
        </authorList>
    </citation>
    <scope>NUCLEOTIDE SEQUENCE [LARGE SCALE GENOMIC DNA]</scope>
    <source>
        <strain evidence="3 4">T01-328</strain>
    </source>
</reference>
<feature type="region of interest" description="Disordered" evidence="1">
    <location>
        <begin position="134"/>
        <end position="190"/>
    </location>
</feature>
<evidence type="ECO:0000256" key="1">
    <source>
        <dbReference type="SAM" id="MobiDB-lite"/>
    </source>
</evidence>
<dbReference type="Proteomes" id="UP000013487">
    <property type="component" value="Unassembled WGS sequence"/>
</dbReference>
<keyword evidence="2" id="KW-0812">Transmembrane</keyword>
<dbReference type="RefSeq" id="WP_021036323.1">
    <property type="nucleotide sequence ID" value="NZ_ARXZ02000097.1"/>
</dbReference>
<keyword evidence="3" id="KW-0396">Initiation factor</keyword>
<feature type="region of interest" description="Disordered" evidence="1">
    <location>
        <begin position="53"/>
        <end position="122"/>
    </location>
</feature>
<feature type="transmembrane region" description="Helical" evidence="2">
    <location>
        <begin position="33"/>
        <end position="50"/>
    </location>
</feature>
<keyword evidence="2" id="KW-0472">Membrane</keyword>
<comment type="caution">
    <text evidence="3">The sequence shown here is derived from an EMBL/GenBank/DDBJ whole genome shotgun (WGS) entry which is preliminary data.</text>
</comment>
<organism evidence="3 4">
    <name type="scientific">Bacillus thuringiensis T01-328</name>
    <dbReference type="NCBI Taxonomy" id="1324966"/>
    <lineage>
        <taxon>Bacteria</taxon>
        <taxon>Bacillati</taxon>
        <taxon>Bacillota</taxon>
        <taxon>Bacilli</taxon>
        <taxon>Bacillales</taxon>
        <taxon>Bacillaceae</taxon>
        <taxon>Bacillus</taxon>
        <taxon>Bacillus cereus group</taxon>
    </lineage>
</organism>
<proteinExistence type="predicted"/>
<sequence length="329" mass="37934">MSAFLNLIALISLITSIVFFVKGFKNKTKFKKAALFFCATWVLWFVSAMIDPEPTKVNGKQEDKQEAKQETETKKEEKAKQEEAKKQQEAEEKKKQEEAKKQQEVEEKEKQEEAKKQQEVEEKKKQEEAKKQQEVEEKEKQEEAKKQQEVEEKKKQEEAKKQQEVEEKEKEKEEETQKEQEAEQAKDSGLNEVQAQEKAEQLKLAQGQGARNKDVKLSQLGVQTIKDGIQYTTPVQDIHIEAKDSLTRIVAIMPVGTTKEQAKEVGDSLARQVASFGTMGLYVDLHSPSKDYLGEYWENFSGDIGIFDNNEKQLARGYIDKLNPTKIKW</sequence>
<feature type="compositionally biased region" description="Basic and acidic residues" evidence="1">
    <location>
        <begin position="134"/>
        <end position="186"/>
    </location>
</feature>
<gene>
    <name evidence="3" type="ORF">BTCBT_007422</name>
</gene>
<protein>
    <submittedName>
        <fullName evidence="3">Translation initiation factor IF-2</fullName>
    </submittedName>
</protein>
<dbReference type="EMBL" id="ARXZ02000097">
    <property type="protein sequence ID" value="ERH96438.1"/>
    <property type="molecule type" value="Genomic_DNA"/>
</dbReference>
<feature type="transmembrane region" description="Helical" evidence="2">
    <location>
        <begin position="6"/>
        <end position="24"/>
    </location>
</feature>
<accession>A0AAN4KL42</accession>